<name>A0A6C0AEC6_9ZZZZ</name>
<proteinExistence type="predicted"/>
<dbReference type="AlphaFoldDB" id="A0A6C0AEC6"/>
<accession>A0A6C0AEC6</accession>
<reference evidence="1" key="1">
    <citation type="journal article" date="2020" name="Nature">
        <title>Giant virus diversity and host interactions through global metagenomics.</title>
        <authorList>
            <person name="Schulz F."/>
            <person name="Roux S."/>
            <person name="Paez-Espino D."/>
            <person name="Jungbluth S."/>
            <person name="Walsh D.A."/>
            <person name="Denef V.J."/>
            <person name="McMahon K.D."/>
            <person name="Konstantinidis K.T."/>
            <person name="Eloe-Fadrosh E.A."/>
            <person name="Kyrpides N.C."/>
            <person name="Woyke T."/>
        </authorList>
    </citation>
    <scope>NUCLEOTIDE SEQUENCE</scope>
    <source>
        <strain evidence="1">GVMAG-S-1021933-23</strain>
    </source>
</reference>
<organism evidence="1">
    <name type="scientific">viral metagenome</name>
    <dbReference type="NCBI Taxonomy" id="1070528"/>
    <lineage>
        <taxon>unclassified sequences</taxon>
        <taxon>metagenomes</taxon>
        <taxon>organismal metagenomes</taxon>
    </lineage>
</organism>
<protein>
    <submittedName>
        <fullName evidence="1">Uncharacterized protein</fullName>
    </submittedName>
</protein>
<evidence type="ECO:0000313" key="1">
    <source>
        <dbReference type="EMBL" id="QHS77800.1"/>
    </source>
</evidence>
<sequence length="65" mass="7393">MSCAPTLYLAQSSTTPFQINDEPKKWSHSVRGNLKVPSVIQKIRNSPTIWFPCAPRCTLNLYKNN</sequence>
<dbReference type="EMBL" id="MN740593">
    <property type="protein sequence ID" value="QHS77800.1"/>
    <property type="molecule type" value="Genomic_DNA"/>
</dbReference>